<dbReference type="Gene3D" id="3.10.120.10">
    <property type="entry name" value="Cytochrome b5-like heme/steroid binding domain"/>
    <property type="match status" value="1"/>
</dbReference>
<dbReference type="PRINTS" id="PR00363">
    <property type="entry name" value="CYTOCHROMEB5"/>
</dbReference>
<comment type="caution">
    <text evidence="7">The sequence shown here is derived from an EMBL/GenBank/DDBJ whole genome shotgun (WGS) entry which is preliminary data.</text>
</comment>
<dbReference type="PANTHER" id="PTHR19359:SF135">
    <property type="entry name" value="CYTOCHROME B5 ISOFORM E"/>
    <property type="match status" value="1"/>
</dbReference>
<dbReference type="PROSITE" id="PS50255">
    <property type="entry name" value="CYTOCHROME_B5_2"/>
    <property type="match status" value="1"/>
</dbReference>
<dbReference type="GO" id="GO:0016020">
    <property type="term" value="C:membrane"/>
    <property type="evidence" value="ECO:0007669"/>
    <property type="project" value="TreeGrafter"/>
</dbReference>
<keyword evidence="8" id="KW-1185">Reference proteome</keyword>
<dbReference type="GO" id="GO:0046872">
    <property type="term" value="F:metal ion binding"/>
    <property type="evidence" value="ECO:0007669"/>
    <property type="project" value="UniProtKB-KW"/>
</dbReference>
<organism evidence="7 8">
    <name type="scientific">Hibiscus syriacus</name>
    <name type="common">Rose of Sharon</name>
    <dbReference type="NCBI Taxonomy" id="106335"/>
    <lineage>
        <taxon>Eukaryota</taxon>
        <taxon>Viridiplantae</taxon>
        <taxon>Streptophyta</taxon>
        <taxon>Embryophyta</taxon>
        <taxon>Tracheophyta</taxon>
        <taxon>Spermatophyta</taxon>
        <taxon>Magnoliopsida</taxon>
        <taxon>eudicotyledons</taxon>
        <taxon>Gunneridae</taxon>
        <taxon>Pentapetalae</taxon>
        <taxon>rosids</taxon>
        <taxon>malvids</taxon>
        <taxon>Malvales</taxon>
        <taxon>Malvaceae</taxon>
        <taxon>Malvoideae</taxon>
        <taxon>Hibiscus</taxon>
    </lineage>
</organism>
<dbReference type="Proteomes" id="UP000436088">
    <property type="component" value="Unassembled WGS sequence"/>
</dbReference>
<feature type="transmembrane region" description="Helical" evidence="5">
    <location>
        <begin position="100"/>
        <end position="119"/>
    </location>
</feature>
<reference evidence="7" key="1">
    <citation type="submission" date="2019-09" db="EMBL/GenBank/DDBJ databases">
        <title>Draft genome information of white flower Hibiscus syriacus.</title>
        <authorList>
            <person name="Kim Y.-M."/>
        </authorList>
    </citation>
    <scope>NUCLEOTIDE SEQUENCE [LARGE SCALE GENOMIC DNA]</scope>
    <source>
        <strain evidence="7">YM2019G1</strain>
    </source>
</reference>
<dbReference type="EMBL" id="VEPZ02001072">
    <property type="protein sequence ID" value="KAE8695823.1"/>
    <property type="molecule type" value="Genomic_DNA"/>
</dbReference>
<feature type="domain" description="Cytochrome b5 heme-binding" evidence="6">
    <location>
        <begin position="25"/>
        <end position="68"/>
    </location>
</feature>
<proteinExistence type="inferred from homology"/>
<gene>
    <name evidence="7" type="ORF">F3Y22_tig00110683pilonHSYRG00114</name>
</gene>
<keyword evidence="5" id="KW-0472">Membrane</keyword>
<keyword evidence="5" id="KW-1133">Transmembrane helix</keyword>
<keyword evidence="5" id="KW-0812">Transmembrane</keyword>
<keyword evidence="2" id="KW-0479">Metal-binding</keyword>
<evidence type="ECO:0000313" key="8">
    <source>
        <dbReference type="Proteomes" id="UP000436088"/>
    </source>
</evidence>
<evidence type="ECO:0000256" key="2">
    <source>
        <dbReference type="ARBA" id="ARBA00022723"/>
    </source>
</evidence>
<dbReference type="PANTHER" id="PTHR19359">
    <property type="entry name" value="CYTOCHROME B5"/>
    <property type="match status" value="1"/>
</dbReference>
<dbReference type="SUPFAM" id="SSF55856">
    <property type="entry name" value="Cytochrome b5-like heme/steroid binding domain"/>
    <property type="match status" value="1"/>
</dbReference>
<dbReference type="InterPro" id="IPR001199">
    <property type="entry name" value="Cyt_B5-like_heme/steroid-bd"/>
</dbReference>
<evidence type="ECO:0000256" key="3">
    <source>
        <dbReference type="ARBA" id="ARBA00023004"/>
    </source>
</evidence>
<name>A0A6A2ZVQ7_HIBSY</name>
<dbReference type="GO" id="GO:0020037">
    <property type="term" value="F:heme binding"/>
    <property type="evidence" value="ECO:0007669"/>
    <property type="project" value="TreeGrafter"/>
</dbReference>
<accession>A0A6A2ZVQ7</accession>
<evidence type="ECO:0000313" key="7">
    <source>
        <dbReference type="EMBL" id="KAE8695823.1"/>
    </source>
</evidence>
<dbReference type="Pfam" id="PF00173">
    <property type="entry name" value="Cyt-b5"/>
    <property type="match status" value="1"/>
</dbReference>
<dbReference type="AlphaFoldDB" id="A0A6A2ZVQ7"/>
<dbReference type="InterPro" id="IPR050668">
    <property type="entry name" value="Cytochrome_b5"/>
</dbReference>
<evidence type="ECO:0000256" key="1">
    <source>
        <dbReference type="ARBA" id="ARBA00022617"/>
    </source>
</evidence>
<keyword evidence="1" id="KW-0349">Heme</keyword>
<evidence type="ECO:0000256" key="5">
    <source>
        <dbReference type="SAM" id="Phobius"/>
    </source>
</evidence>
<comment type="similarity">
    <text evidence="4">Belongs to the cytochrome b5 family.</text>
</comment>
<keyword evidence="3" id="KW-0408">Iron</keyword>
<dbReference type="InterPro" id="IPR036400">
    <property type="entry name" value="Cyt_B5-like_heme/steroid_sf"/>
</dbReference>
<dbReference type="SMART" id="SM01117">
    <property type="entry name" value="Cyt-b5"/>
    <property type="match status" value="1"/>
</dbReference>
<evidence type="ECO:0000256" key="4">
    <source>
        <dbReference type="ARBA" id="ARBA00038168"/>
    </source>
</evidence>
<sequence>MDTLFEMDQVPFQTPTLGFNKTSSEEHLGGDEVLLAASGKDATDDFENVGHSDDARELMKKYLTGEVDSTTVPLRKTVKPQASTTVAQQQNNEPGFLSKILRLLVPLLILGFAFGLQFFGKKEKTKT</sequence>
<protein>
    <submittedName>
        <fullName evidence="7">Cytochrome b5 isoform E</fullName>
    </submittedName>
</protein>
<evidence type="ECO:0000259" key="6">
    <source>
        <dbReference type="PROSITE" id="PS50255"/>
    </source>
</evidence>